<organism evidence="4 5">
    <name type="scientific">Furfurilactobacillus milii</name>
    <dbReference type="NCBI Taxonomy" id="2888272"/>
    <lineage>
        <taxon>Bacteria</taxon>
        <taxon>Bacillati</taxon>
        <taxon>Bacillota</taxon>
        <taxon>Bacilli</taxon>
        <taxon>Lactobacillales</taxon>
        <taxon>Lactobacillaceae</taxon>
        <taxon>Furfurilactobacillus</taxon>
    </lineage>
</organism>
<dbReference type="SUPFAM" id="SSF52540">
    <property type="entry name" value="P-loop containing nucleoside triphosphate hydrolases"/>
    <property type="match status" value="1"/>
</dbReference>
<dbReference type="InterPro" id="IPR003439">
    <property type="entry name" value="ABC_transporter-like_ATP-bd"/>
</dbReference>
<dbReference type="PROSITE" id="PS50893">
    <property type="entry name" value="ABC_TRANSPORTER_2"/>
    <property type="match status" value="1"/>
</dbReference>
<evidence type="ECO:0000256" key="2">
    <source>
        <dbReference type="ARBA" id="ARBA00022840"/>
    </source>
</evidence>
<dbReference type="PANTHER" id="PTHR43158">
    <property type="entry name" value="SKFA PEPTIDE EXPORT ATP-BINDING PROTEIN SKFE"/>
    <property type="match status" value="1"/>
</dbReference>
<proteinExistence type="predicted"/>
<gene>
    <name evidence="4" type="ORF">GB993_10775</name>
</gene>
<evidence type="ECO:0000313" key="4">
    <source>
        <dbReference type="EMBL" id="MYV17984.1"/>
    </source>
</evidence>
<evidence type="ECO:0000259" key="3">
    <source>
        <dbReference type="PROSITE" id="PS50893"/>
    </source>
</evidence>
<dbReference type="OrthoDB" id="9804819at2"/>
<sequence length="285" mass="31681">MALTITKLTKHAGRKMLLHSANLTFEPETIYGLLGRNGAGKSTLLNMVADRIPRSSGEITIDGQSVHENDHVLQRLFLASEDNLYPARERVNNLFKITKQLYGDFDDDYAEYLAKAFGLNTRTSFGRLSTGYRTIFKDIVALCVPADYIMLDEPVLGLDAGHRELFYRELITTYANRPRTFIIATHLIEEVETILNNVIVINQGQIKLAEPVESLMARSYRLAGPSDAMATFLPNVKVLSQSSFGHETRAIVTMIGSPALPEGIAKHALGLQDLFVALTEDSHED</sequence>
<dbReference type="AlphaFoldDB" id="A0A6N9I5L1"/>
<dbReference type="SMART" id="SM00382">
    <property type="entry name" value="AAA"/>
    <property type="match status" value="1"/>
</dbReference>
<dbReference type="InterPro" id="IPR003593">
    <property type="entry name" value="AAA+_ATPase"/>
</dbReference>
<feature type="domain" description="ABC transporter" evidence="3">
    <location>
        <begin position="3"/>
        <end position="228"/>
    </location>
</feature>
<dbReference type="PANTHER" id="PTHR43158:SF5">
    <property type="entry name" value="ABC TRANSPORTER, ATP-BINDING PROTEIN"/>
    <property type="match status" value="1"/>
</dbReference>
<reference evidence="4 5" key="1">
    <citation type="journal article" date="2019" name="Appl. Environ. Microbiol.">
        <title>Genetic determinants of hydroxycinnamic acid metabolism in heterofermentative lactobacilli.</title>
        <authorList>
            <person name="Gaur G."/>
            <person name="Oh J.H."/>
            <person name="Filannino P."/>
            <person name="Gobbetti M."/>
            <person name="van Pijkeren J.P."/>
            <person name="Ganzle M.G."/>
        </authorList>
    </citation>
    <scope>NUCLEOTIDE SEQUENCE [LARGE SCALE GENOMIC DNA]</scope>
    <source>
        <strain evidence="4 5">C5</strain>
    </source>
</reference>
<evidence type="ECO:0000256" key="1">
    <source>
        <dbReference type="ARBA" id="ARBA00022741"/>
    </source>
</evidence>
<keyword evidence="2 4" id="KW-0067">ATP-binding</keyword>
<dbReference type="InterPro" id="IPR027417">
    <property type="entry name" value="P-loop_NTPase"/>
</dbReference>
<dbReference type="EMBL" id="WEZQ01000019">
    <property type="protein sequence ID" value="MYV17984.1"/>
    <property type="molecule type" value="Genomic_DNA"/>
</dbReference>
<dbReference type="Gene3D" id="3.40.50.300">
    <property type="entry name" value="P-loop containing nucleotide triphosphate hydrolases"/>
    <property type="match status" value="1"/>
</dbReference>
<dbReference type="Proteomes" id="UP000449209">
    <property type="component" value="Unassembled WGS sequence"/>
</dbReference>
<evidence type="ECO:0000313" key="5">
    <source>
        <dbReference type="Proteomes" id="UP000449209"/>
    </source>
</evidence>
<dbReference type="GO" id="GO:0005524">
    <property type="term" value="F:ATP binding"/>
    <property type="evidence" value="ECO:0007669"/>
    <property type="project" value="UniProtKB-KW"/>
</dbReference>
<protein>
    <submittedName>
        <fullName evidence="4">ATP-binding cassette domain-containing protein</fullName>
    </submittedName>
</protein>
<comment type="caution">
    <text evidence="4">The sequence shown here is derived from an EMBL/GenBank/DDBJ whole genome shotgun (WGS) entry which is preliminary data.</text>
</comment>
<dbReference type="GO" id="GO:0016887">
    <property type="term" value="F:ATP hydrolysis activity"/>
    <property type="evidence" value="ECO:0007669"/>
    <property type="project" value="InterPro"/>
</dbReference>
<dbReference type="RefSeq" id="WP_161004282.1">
    <property type="nucleotide sequence ID" value="NZ_WEZQ01000019.1"/>
</dbReference>
<accession>A0A6N9I5L1</accession>
<keyword evidence="1" id="KW-0547">Nucleotide-binding</keyword>
<dbReference type="Pfam" id="PF00005">
    <property type="entry name" value="ABC_tran"/>
    <property type="match status" value="1"/>
</dbReference>
<name>A0A6N9I5L1_9LACO</name>